<evidence type="ECO:0000259" key="4">
    <source>
        <dbReference type="Pfam" id="PF25583"/>
    </source>
</evidence>
<dbReference type="PANTHER" id="PTHR34580">
    <property type="match status" value="1"/>
</dbReference>
<gene>
    <name evidence="5" type="ORF">AMOR_32270</name>
</gene>
<dbReference type="RefSeq" id="WP_248352596.1">
    <property type="nucleotide sequence ID" value="NZ_AP025591.1"/>
</dbReference>
<sequence length="367" mass="39968">MSAARSGPRRPRAAAGTTPRRARTARAAAPKPAAAPGPDAAAPEASARPSHRAAAKADPRERLRRVLFLVPYAVRHPGIPVKDLARRCGCTEKELLEDLDFLLGVGSPPFAPDDFLDLYVEGDRVYVALHQSFSRPPRFTESEAAALAAAAQALGGEGRERAVKALRDSVPRDRRASFDELVGRIYAGAPPARDSVLGKLQRAIADRRAVKLAYHSASRDAETERVVHPYTLAQRFGHWYLYGHDTVREKALAFRLDRIRECAALADRFEPPSEAELARARLFSEPLGEPVRLRLGPQAAPWALSRPGITLVKRAENGGAVVEIRGADDAWATRFALSLGGDAEVIAPPSARRHYVDAVRRALARYA</sequence>
<dbReference type="Pfam" id="PF19187">
    <property type="entry name" value="HTH_PafC"/>
    <property type="match status" value="1"/>
</dbReference>
<dbReference type="InterPro" id="IPR057727">
    <property type="entry name" value="WCX_dom"/>
</dbReference>
<dbReference type="Proteomes" id="UP001162891">
    <property type="component" value="Chromosome"/>
</dbReference>
<name>A0ABN6MUR7_9BACT</name>
<protein>
    <recommendedName>
        <fullName evidence="7">Transcriptional regulator-like protein</fullName>
    </recommendedName>
</protein>
<dbReference type="Pfam" id="PF13280">
    <property type="entry name" value="WYL"/>
    <property type="match status" value="1"/>
</dbReference>
<dbReference type="PIRSF" id="PIRSF016838">
    <property type="entry name" value="PafC"/>
    <property type="match status" value="1"/>
</dbReference>
<evidence type="ECO:0008006" key="7">
    <source>
        <dbReference type="Google" id="ProtNLM"/>
    </source>
</evidence>
<feature type="domain" description="PafC HTH" evidence="3">
    <location>
        <begin position="61"/>
        <end position="166"/>
    </location>
</feature>
<dbReference type="InterPro" id="IPR026881">
    <property type="entry name" value="WYL_dom"/>
</dbReference>
<proteinExistence type="predicted"/>
<feature type="domain" description="WYL" evidence="2">
    <location>
        <begin position="196"/>
        <end position="262"/>
    </location>
</feature>
<dbReference type="InterPro" id="IPR051534">
    <property type="entry name" value="CBASS_pafABC_assoc_protein"/>
</dbReference>
<evidence type="ECO:0000256" key="1">
    <source>
        <dbReference type="SAM" id="MobiDB-lite"/>
    </source>
</evidence>
<dbReference type="EMBL" id="AP025591">
    <property type="protein sequence ID" value="BDG04231.1"/>
    <property type="molecule type" value="Genomic_DNA"/>
</dbReference>
<feature type="region of interest" description="Disordered" evidence="1">
    <location>
        <begin position="1"/>
        <end position="58"/>
    </location>
</feature>
<reference evidence="6" key="1">
    <citation type="journal article" date="2022" name="Int. J. Syst. Evol. Microbiol.">
        <title>Anaeromyxobacter oryzae sp. nov., Anaeromyxobacter diazotrophicus sp. nov. and Anaeromyxobacter paludicola sp. nov., isolated from paddy soils.</title>
        <authorList>
            <person name="Itoh H."/>
            <person name="Xu Z."/>
            <person name="Mise K."/>
            <person name="Masuda Y."/>
            <person name="Ushijima N."/>
            <person name="Hayakawa C."/>
            <person name="Shiratori Y."/>
            <person name="Senoo K."/>
        </authorList>
    </citation>
    <scope>NUCLEOTIDE SEQUENCE [LARGE SCALE GENOMIC DNA]</scope>
    <source>
        <strain evidence="6">Red232</strain>
    </source>
</reference>
<evidence type="ECO:0000313" key="6">
    <source>
        <dbReference type="Proteomes" id="UP001162891"/>
    </source>
</evidence>
<dbReference type="PROSITE" id="PS52050">
    <property type="entry name" value="WYL"/>
    <property type="match status" value="1"/>
</dbReference>
<dbReference type="InterPro" id="IPR028349">
    <property type="entry name" value="PafC-like"/>
</dbReference>
<dbReference type="Pfam" id="PF25583">
    <property type="entry name" value="WCX"/>
    <property type="match status" value="1"/>
</dbReference>
<evidence type="ECO:0000313" key="5">
    <source>
        <dbReference type="EMBL" id="BDG04231.1"/>
    </source>
</evidence>
<dbReference type="InterPro" id="IPR043839">
    <property type="entry name" value="PafC_HTH"/>
</dbReference>
<organism evidence="5 6">
    <name type="scientific">Anaeromyxobacter oryzae</name>
    <dbReference type="NCBI Taxonomy" id="2918170"/>
    <lineage>
        <taxon>Bacteria</taxon>
        <taxon>Pseudomonadati</taxon>
        <taxon>Myxococcota</taxon>
        <taxon>Myxococcia</taxon>
        <taxon>Myxococcales</taxon>
        <taxon>Cystobacterineae</taxon>
        <taxon>Anaeromyxobacteraceae</taxon>
        <taxon>Anaeromyxobacter</taxon>
    </lineage>
</organism>
<evidence type="ECO:0000259" key="2">
    <source>
        <dbReference type="Pfam" id="PF13280"/>
    </source>
</evidence>
<keyword evidence="6" id="KW-1185">Reference proteome</keyword>
<evidence type="ECO:0000259" key="3">
    <source>
        <dbReference type="Pfam" id="PF19187"/>
    </source>
</evidence>
<feature type="domain" description="WCX" evidence="4">
    <location>
        <begin position="290"/>
        <end position="363"/>
    </location>
</feature>
<dbReference type="PANTHER" id="PTHR34580:SF1">
    <property type="entry name" value="PROTEIN PAFC"/>
    <property type="match status" value="1"/>
</dbReference>
<feature type="compositionally biased region" description="Low complexity" evidence="1">
    <location>
        <begin position="13"/>
        <end position="48"/>
    </location>
</feature>
<accession>A0ABN6MUR7</accession>